<dbReference type="InterPro" id="IPR009078">
    <property type="entry name" value="Ferritin-like_SF"/>
</dbReference>
<comment type="caution">
    <text evidence="2">The sequence shown here is derived from an EMBL/GenBank/DDBJ whole genome shotgun (WGS) entry which is preliminary data.</text>
</comment>
<dbReference type="InterPro" id="IPR012347">
    <property type="entry name" value="Ferritin-like"/>
</dbReference>
<dbReference type="GO" id="GO:0046872">
    <property type="term" value="F:metal ion binding"/>
    <property type="evidence" value="ECO:0007669"/>
    <property type="project" value="InterPro"/>
</dbReference>
<evidence type="ECO:0000313" key="2">
    <source>
        <dbReference type="EMBL" id="OGL88173.1"/>
    </source>
</evidence>
<dbReference type="GO" id="GO:0016491">
    <property type="term" value="F:oxidoreductase activity"/>
    <property type="evidence" value="ECO:0007669"/>
    <property type="project" value="InterPro"/>
</dbReference>
<name>A0A1F7VCL8_9BACT</name>
<evidence type="ECO:0000259" key="1">
    <source>
        <dbReference type="Pfam" id="PF02915"/>
    </source>
</evidence>
<dbReference type="Gene3D" id="1.20.1260.10">
    <property type="match status" value="1"/>
</dbReference>
<feature type="domain" description="Rubrerythrin diiron-binding" evidence="1">
    <location>
        <begin position="25"/>
        <end position="153"/>
    </location>
</feature>
<dbReference type="Proteomes" id="UP000176593">
    <property type="component" value="Unassembled WGS sequence"/>
</dbReference>
<organism evidence="2 3">
    <name type="scientific">Candidatus Uhrbacteria bacterium RIFCSPLOWO2_02_FULL_48_18</name>
    <dbReference type="NCBI Taxonomy" id="1802408"/>
    <lineage>
        <taxon>Bacteria</taxon>
        <taxon>Candidatus Uhriibacteriota</taxon>
    </lineage>
</organism>
<protein>
    <recommendedName>
        <fullName evidence="1">Rubrerythrin diiron-binding domain-containing protein</fullName>
    </recommendedName>
</protein>
<accession>A0A1F7VCL8</accession>
<reference evidence="2 3" key="1">
    <citation type="journal article" date="2016" name="Nat. Commun.">
        <title>Thousands of microbial genomes shed light on interconnected biogeochemical processes in an aquifer system.</title>
        <authorList>
            <person name="Anantharaman K."/>
            <person name="Brown C.T."/>
            <person name="Hug L.A."/>
            <person name="Sharon I."/>
            <person name="Castelle C.J."/>
            <person name="Probst A.J."/>
            <person name="Thomas B.C."/>
            <person name="Singh A."/>
            <person name="Wilkins M.J."/>
            <person name="Karaoz U."/>
            <person name="Brodie E.L."/>
            <person name="Williams K.H."/>
            <person name="Hubbard S.S."/>
            <person name="Banfield J.F."/>
        </authorList>
    </citation>
    <scope>NUCLEOTIDE SEQUENCE [LARGE SCALE GENOMIC DNA]</scope>
</reference>
<dbReference type="CDD" id="cd00657">
    <property type="entry name" value="Ferritin_like"/>
    <property type="match status" value="1"/>
</dbReference>
<proteinExistence type="predicted"/>
<sequence>MRNLERSSSAWWNAIKIDEARFTDWLMKQYHGEVTAAERIEAFAKRYVQQDSRAERVLLTIADQERTHAAWVGELLTARGITPEVLAKEERYWDKTLGGIESFETGAAVAAHAEHMRLERIRAIVADTSAPADVRAVFGRILPQEEFHEHAFSIMAGEKAMQDTLAQHQAGRMAIGLIPEAIAA</sequence>
<dbReference type="Pfam" id="PF02915">
    <property type="entry name" value="Rubrerythrin"/>
    <property type="match status" value="1"/>
</dbReference>
<dbReference type="AlphaFoldDB" id="A0A1F7VCL8"/>
<dbReference type="InterPro" id="IPR003251">
    <property type="entry name" value="Rr_diiron-bd_dom"/>
</dbReference>
<evidence type="ECO:0000313" key="3">
    <source>
        <dbReference type="Proteomes" id="UP000176593"/>
    </source>
</evidence>
<dbReference type="EMBL" id="MGEQ01000001">
    <property type="protein sequence ID" value="OGL88173.1"/>
    <property type="molecule type" value="Genomic_DNA"/>
</dbReference>
<dbReference type="SUPFAM" id="SSF47240">
    <property type="entry name" value="Ferritin-like"/>
    <property type="match status" value="1"/>
</dbReference>
<gene>
    <name evidence="2" type="ORF">A3I41_00390</name>
</gene>